<evidence type="ECO:0000313" key="3">
    <source>
        <dbReference type="Proteomes" id="UP000305202"/>
    </source>
</evidence>
<dbReference type="PANTHER" id="PTHR43064:SF1">
    <property type="entry name" value="SLL1489 PROTEIN"/>
    <property type="match status" value="1"/>
</dbReference>
<name>A0ABY2SFG6_9HYPH</name>
<dbReference type="InterPro" id="IPR039476">
    <property type="entry name" value="P2CMN_synthase_LarB"/>
</dbReference>
<reference evidence="2 3" key="1">
    <citation type="submission" date="2019-04" db="EMBL/GenBank/DDBJ databases">
        <authorList>
            <person name="Li M."/>
            <person name="Gao C."/>
        </authorList>
    </citation>
    <scope>NUCLEOTIDE SEQUENCE [LARGE SCALE GENOMIC DNA]</scope>
    <source>
        <strain evidence="2 3">BGMRC 2031</strain>
    </source>
</reference>
<protein>
    <submittedName>
        <fullName evidence="2">Nickel pincer cofactor biosynthesis protein LarB</fullName>
    </submittedName>
</protein>
<dbReference type="SMART" id="SM01001">
    <property type="entry name" value="AIRC"/>
    <property type="match status" value="1"/>
</dbReference>
<organism evidence="2 3">
    <name type="scientific">Martelella alba</name>
    <dbReference type="NCBI Taxonomy" id="2590451"/>
    <lineage>
        <taxon>Bacteria</taxon>
        <taxon>Pseudomonadati</taxon>
        <taxon>Pseudomonadota</taxon>
        <taxon>Alphaproteobacteria</taxon>
        <taxon>Hyphomicrobiales</taxon>
        <taxon>Aurantimonadaceae</taxon>
        <taxon>Martelella</taxon>
    </lineage>
</organism>
<evidence type="ECO:0000313" key="2">
    <source>
        <dbReference type="EMBL" id="TKI03054.1"/>
    </source>
</evidence>
<proteinExistence type="predicted"/>
<dbReference type="Pfam" id="PF00731">
    <property type="entry name" value="AIRC"/>
    <property type="match status" value="1"/>
</dbReference>
<sequence>MNGNREFNLDVDRLQRCGVEEAVLCEYKSVEQLIDILSLFYQKQKRVLLTRLDQHKFTGIPENLRTHLIYNPVCHCAIFGKIPEIPDSKPAIAIVSGGTSDAKVCYEVQMTLHYHGIACTLYQDVGVAGLWRLQQCLSELAEYKIIIAVAGMEAALPTVLAGLLDTPIIAVPTSIGYGVSAGGKAALSSCLSSCAGGLLTVNIDNGFGAASAAIKIYRKLNI</sequence>
<dbReference type="EMBL" id="SZPQ01000053">
    <property type="protein sequence ID" value="TKI03054.1"/>
    <property type="molecule type" value="Genomic_DNA"/>
</dbReference>
<dbReference type="SUPFAM" id="SSF52255">
    <property type="entry name" value="N5-CAIR mutase (phosphoribosylaminoimidazole carboxylase, PurE)"/>
    <property type="match status" value="1"/>
</dbReference>
<dbReference type="NCBIfam" id="NF033503">
    <property type="entry name" value="LarB"/>
    <property type="match status" value="1"/>
</dbReference>
<gene>
    <name evidence="2" type="primary">larB</name>
    <name evidence="2" type="ORF">FCN80_22970</name>
</gene>
<accession>A0ABY2SFG6</accession>
<dbReference type="Gene3D" id="3.40.50.1970">
    <property type="match status" value="1"/>
</dbReference>
<comment type="caution">
    <text evidence="2">The sequence shown here is derived from an EMBL/GenBank/DDBJ whole genome shotgun (WGS) entry which is preliminary data.</text>
</comment>
<keyword evidence="3" id="KW-1185">Reference proteome</keyword>
<dbReference type="RefSeq" id="WP_136992669.1">
    <property type="nucleotide sequence ID" value="NZ_SZPQ01000053.1"/>
</dbReference>
<dbReference type="InterPro" id="IPR000031">
    <property type="entry name" value="PurE_dom"/>
</dbReference>
<dbReference type="PANTHER" id="PTHR43064">
    <property type="entry name" value="PHOSPHORIBOSYLAMINOIMIDAZOLE CARBOXYLASE-RELATED"/>
    <property type="match status" value="1"/>
</dbReference>
<feature type="domain" description="PurE" evidence="1">
    <location>
        <begin position="90"/>
        <end position="222"/>
    </location>
</feature>
<evidence type="ECO:0000259" key="1">
    <source>
        <dbReference type="SMART" id="SM01001"/>
    </source>
</evidence>
<dbReference type="Proteomes" id="UP000305202">
    <property type="component" value="Unassembled WGS sequence"/>
</dbReference>